<comment type="similarity">
    <text evidence="2 8">Belongs to the mannose-6-phosphate isomerase type 2 family.</text>
</comment>
<feature type="non-terminal residue" evidence="12">
    <location>
        <position position="1"/>
    </location>
</feature>
<evidence type="ECO:0000256" key="6">
    <source>
        <dbReference type="ARBA" id="ARBA00023134"/>
    </source>
</evidence>
<dbReference type="GO" id="GO:0000271">
    <property type="term" value="P:polysaccharide biosynthetic process"/>
    <property type="evidence" value="ECO:0007669"/>
    <property type="project" value="InterPro"/>
</dbReference>
<dbReference type="FunFam" id="2.60.120.10:FF:000032">
    <property type="entry name" value="Mannose-1-phosphate guanylyltransferase/mannose-6-phosphate isomerase"/>
    <property type="match status" value="1"/>
</dbReference>
<dbReference type="UniPathway" id="UPA00126">
    <property type="reaction ID" value="UER00930"/>
</dbReference>
<protein>
    <recommendedName>
        <fullName evidence="3">mannose-1-phosphate guanylyltransferase</fullName>
        <ecNumber evidence="3">2.7.7.13</ecNumber>
    </recommendedName>
</protein>
<evidence type="ECO:0000259" key="11">
    <source>
        <dbReference type="Pfam" id="PF22640"/>
    </source>
</evidence>
<evidence type="ECO:0000256" key="5">
    <source>
        <dbReference type="ARBA" id="ARBA00022741"/>
    </source>
</evidence>
<organism evidence="12">
    <name type="scientific">Salmonella typhimurium</name>
    <dbReference type="NCBI Taxonomy" id="90371"/>
    <lineage>
        <taxon>Bacteria</taxon>
        <taxon>Pseudomonadati</taxon>
        <taxon>Pseudomonadota</taxon>
        <taxon>Gammaproteobacteria</taxon>
        <taxon>Enterobacterales</taxon>
        <taxon>Enterobacteriaceae</taxon>
        <taxon>Salmonella</taxon>
    </lineage>
</organism>
<dbReference type="InterPro" id="IPR014710">
    <property type="entry name" value="RmlC-like_jellyroll"/>
</dbReference>
<dbReference type="EMBL" id="AAMJGT010000062">
    <property type="protein sequence ID" value="EDH9290110.1"/>
    <property type="molecule type" value="Genomic_DNA"/>
</dbReference>
<feature type="domain" description="Mannose-6-phosphate isomerase type II C-terminal" evidence="10">
    <location>
        <begin position="236"/>
        <end position="351"/>
    </location>
</feature>
<dbReference type="AlphaFoldDB" id="A0A635ZGJ5"/>
<dbReference type="InterPro" id="IPR006375">
    <property type="entry name" value="Man1P_GuaTrfase/Man6P_Isoase"/>
</dbReference>
<dbReference type="PANTHER" id="PTHR46390:SF1">
    <property type="entry name" value="MANNOSE-1-PHOSPHATE GUANYLYLTRANSFERASE"/>
    <property type="match status" value="1"/>
</dbReference>
<evidence type="ECO:0000256" key="4">
    <source>
        <dbReference type="ARBA" id="ARBA00022695"/>
    </source>
</evidence>
<dbReference type="InterPro" id="IPR011051">
    <property type="entry name" value="RmlC_Cupin_sf"/>
</dbReference>
<feature type="domain" description="Nucleotidyl transferase" evidence="9">
    <location>
        <begin position="1"/>
        <end position="173"/>
    </location>
</feature>
<name>A0A635ZGJ5_SALTM</name>
<keyword evidence="6" id="KW-0342">GTP-binding</keyword>
<dbReference type="PANTHER" id="PTHR46390">
    <property type="entry name" value="MANNOSE-1-PHOSPHATE GUANYLYLTRANSFERASE"/>
    <property type="match status" value="1"/>
</dbReference>
<proteinExistence type="inferred from homology"/>
<dbReference type="InterPro" id="IPR029044">
    <property type="entry name" value="Nucleotide-diphossugar_trans"/>
</dbReference>
<evidence type="ECO:0000259" key="10">
    <source>
        <dbReference type="Pfam" id="PF01050"/>
    </source>
</evidence>
<keyword evidence="4 12" id="KW-0548">Nucleotidyltransferase</keyword>
<keyword evidence="12" id="KW-0808">Transferase</keyword>
<dbReference type="InterPro" id="IPR054566">
    <property type="entry name" value="ManC/GMP-like_b-helix"/>
</dbReference>
<evidence type="ECO:0000256" key="8">
    <source>
        <dbReference type="RuleBase" id="RU004190"/>
    </source>
</evidence>
<dbReference type="Gene3D" id="2.60.120.10">
    <property type="entry name" value="Jelly Rolls"/>
    <property type="match status" value="1"/>
</dbReference>
<dbReference type="Pfam" id="PF01050">
    <property type="entry name" value="MannoseP_isomer"/>
    <property type="match status" value="1"/>
</dbReference>
<evidence type="ECO:0000256" key="2">
    <source>
        <dbReference type="ARBA" id="ARBA00006115"/>
    </source>
</evidence>
<dbReference type="SUPFAM" id="SSF51182">
    <property type="entry name" value="RmlC-like cupins"/>
    <property type="match status" value="1"/>
</dbReference>
<dbReference type="GO" id="GO:0009298">
    <property type="term" value="P:GDP-mannose biosynthetic process"/>
    <property type="evidence" value="ECO:0007669"/>
    <property type="project" value="UniProtKB-UniPathway"/>
</dbReference>
<keyword evidence="5" id="KW-0547">Nucleotide-binding</keyword>
<reference evidence="12" key="1">
    <citation type="submission" date="2018-07" db="EMBL/GenBank/DDBJ databases">
        <authorList>
            <person name="Ashton P.M."/>
            <person name="Dallman T."/>
            <person name="Nair S."/>
            <person name="De Pinna E."/>
            <person name="Peters T."/>
            <person name="Grant K."/>
        </authorList>
    </citation>
    <scope>NUCLEOTIDE SEQUENCE</scope>
    <source>
        <strain evidence="12">367297</strain>
    </source>
</reference>
<accession>A0A635ZGJ5</accession>
<comment type="pathway">
    <text evidence="1">Nucleotide-sugar biosynthesis; GDP-alpha-D-mannose biosynthesis; GDP-alpha-D-mannose from alpha-D-mannose 1-phosphate (GTP route): step 1/1.</text>
</comment>
<evidence type="ECO:0000259" key="9">
    <source>
        <dbReference type="Pfam" id="PF00483"/>
    </source>
</evidence>
<gene>
    <name evidence="12" type="primary">rfbM</name>
    <name evidence="12" type="ORF">CC403_24050</name>
</gene>
<dbReference type="EC" id="2.7.7.13" evidence="3"/>
<evidence type="ECO:0000256" key="1">
    <source>
        <dbReference type="ARBA" id="ARBA00004823"/>
    </source>
</evidence>
<comment type="caution">
    <text evidence="12">The sequence shown here is derived from an EMBL/GenBank/DDBJ whole genome shotgun (WGS) entry which is preliminary data.</text>
</comment>
<evidence type="ECO:0000313" key="12">
    <source>
        <dbReference type="EMBL" id="EDH9290110.1"/>
    </source>
</evidence>
<dbReference type="InterPro" id="IPR051161">
    <property type="entry name" value="Mannose-6P_isomerase_type2"/>
</dbReference>
<dbReference type="GO" id="GO:0005525">
    <property type="term" value="F:GTP binding"/>
    <property type="evidence" value="ECO:0007669"/>
    <property type="project" value="UniProtKB-KW"/>
</dbReference>
<dbReference type="InterPro" id="IPR001538">
    <property type="entry name" value="Man6P_isomerase-2_C"/>
</dbReference>
<evidence type="ECO:0000256" key="7">
    <source>
        <dbReference type="ARBA" id="ARBA00047343"/>
    </source>
</evidence>
<dbReference type="GO" id="GO:0004475">
    <property type="term" value="F:mannose-1-phosphate guanylyltransferase (GTP) activity"/>
    <property type="evidence" value="ECO:0007669"/>
    <property type="project" value="UniProtKB-EC"/>
</dbReference>
<dbReference type="NCBIfam" id="TIGR01479">
    <property type="entry name" value="GMP_PMI"/>
    <property type="match status" value="1"/>
</dbReference>
<comment type="catalytic activity">
    <reaction evidence="7">
        <text>alpha-D-mannose 1-phosphate + GTP + H(+) = GDP-alpha-D-mannose + diphosphate</text>
        <dbReference type="Rhea" id="RHEA:15229"/>
        <dbReference type="ChEBI" id="CHEBI:15378"/>
        <dbReference type="ChEBI" id="CHEBI:33019"/>
        <dbReference type="ChEBI" id="CHEBI:37565"/>
        <dbReference type="ChEBI" id="CHEBI:57527"/>
        <dbReference type="ChEBI" id="CHEBI:58409"/>
        <dbReference type="EC" id="2.7.7.13"/>
    </reaction>
</comment>
<sequence>DHVIQDEIAFTKAVRHAEEYAANGKLVTFGIVPTHAETGYGYIRRGELIGNDAYAVAEFVEKPDIDTAGDYFKSGKYYWNSGMFLFRASSYLNELKYLSPEIYKACEKAVGHINPDLDFIRIDKEEFMSCPSDSIDYAVMEHTQHAVVIPMSAGWSDVGSWSSLWDISNKDHQRNVLKGDIFAHACNDNYIYSEDMFISAIGVSNLVIVQTTDALLVANKDTVQDVKKIVDYLKRNDRNEYKQHQEVFRPWGKYNVIDSGKNYLVRCITVKPGEKFVAQMHHHRAEHWIVLSGTARVTKGEQTYMVSENESTFIPPNTIHALENPGMTPLKLIEIQSGTYLGEDDIIRLEQRSGFSKEWTNERS</sequence>
<dbReference type="SUPFAM" id="SSF53448">
    <property type="entry name" value="Nucleotide-diphospho-sugar transferases"/>
    <property type="match status" value="1"/>
</dbReference>
<dbReference type="Pfam" id="PF22640">
    <property type="entry name" value="ManC_GMP_beta-helix"/>
    <property type="match status" value="1"/>
</dbReference>
<feature type="domain" description="MannoseP isomerase/GMP-like beta-helix" evidence="11">
    <location>
        <begin position="188"/>
        <end position="233"/>
    </location>
</feature>
<dbReference type="CDD" id="cd02213">
    <property type="entry name" value="cupin_PMI_typeII_C"/>
    <property type="match status" value="1"/>
</dbReference>
<dbReference type="Gene3D" id="3.90.550.10">
    <property type="entry name" value="Spore Coat Polysaccharide Biosynthesis Protein SpsA, Chain A"/>
    <property type="match status" value="1"/>
</dbReference>
<dbReference type="InterPro" id="IPR005835">
    <property type="entry name" value="NTP_transferase_dom"/>
</dbReference>
<evidence type="ECO:0000256" key="3">
    <source>
        <dbReference type="ARBA" id="ARBA00012387"/>
    </source>
</evidence>
<dbReference type="Pfam" id="PF00483">
    <property type="entry name" value="NTP_transferase"/>
    <property type="match status" value="1"/>
</dbReference>